<dbReference type="AlphaFoldDB" id="L8FTU6"/>
<keyword evidence="2" id="KW-1185">Reference proteome</keyword>
<reference evidence="2" key="1">
    <citation type="submission" date="2010-09" db="EMBL/GenBank/DDBJ databases">
        <title>The genome sequence of Geomyces destructans 20631-21.</title>
        <authorList>
            <consortium name="The Broad Institute Genome Sequencing Platform"/>
            <person name="Cuomo C.A."/>
            <person name="Blehert D.S."/>
            <person name="Lorch J.M."/>
            <person name="Young S.K."/>
            <person name="Zeng Q."/>
            <person name="Gargeya S."/>
            <person name="Fitzgerald M."/>
            <person name="Haas B."/>
            <person name="Abouelleil A."/>
            <person name="Alvarado L."/>
            <person name="Arachchi H.M."/>
            <person name="Berlin A."/>
            <person name="Brown A."/>
            <person name="Chapman S.B."/>
            <person name="Chen Z."/>
            <person name="Dunbar C."/>
            <person name="Freedman E."/>
            <person name="Gearin G."/>
            <person name="Gellesch M."/>
            <person name="Goldberg J."/>
            <person name="Griggs A."/>
            <person name="Gujja S."/>
            <person name="Heiman D."/>
            <person name="Howarth C."/>
            <person name="Larson L."/>
            <person name="Lui A."/>
            <person name="MacDonald P.J.P."/>
            <person name="Montmayeur A."/>
            <person name="Murphy C."/>
            <person name="Neiman D."/>
            <person name="Pearson M."/>
            <person name="Priest M."/>
            <person name="Roberts A."/>
            <person name="Saif S."/>
            <person name="Shea T."/>
            <person name="Shenoy N."/>
            <person name="Sisk P."/>
            <person name="Stolte C."/>
            <person name="Sykes S."/>
            <person name="Wortman J."/>
            <person name="Nusbaum C."/>
            <person name="Birren B."/>
        </authorList>
    </citation>
    <scope>NUCLEOTIDE SEQUENCE [LARGE SCALE GENOMIC DNA]</scope>
    <source>
        <strain evidence="2">ATCC MYA-4855 / 20631-21</strain>
    </source>
</reference>
<accession>L8FTU6</accession>
<evidence type="ECO:0000313" key="1">
    <source>
        <dbReference type="EMBL" id="ELR03913.1"/>
    </source>
</evidence>
<dbReference type="InParanoid" id="L8FTU6"/>
<dbReference type="HOGENOM" id="CLU_2446742_0_0_1"/>
<organism evidence="1 2">
    <name type="scientific">Pseudogymnoascus destructans (strain ATCC MYA-4855 / 20631-21)</name>
    <name type="common">Bat white-nose syndrome fungus</name>
    <name type="synonym">Geomyces destructans</name>
    <dbReference type="NCBI Taxonomy" id="658429"/>
    <lineage>
        <taxon>Eukaryota</taxon>
        <taxon>Fungi</taxon>
        <taxon>Dikarya</taxon>
        <taxon>Ascomycota</taxon>
        <taxon>Pezizomycotina</taxon>
        <taxon>Leotiomycetes</taxon>
        <taxon>Thelebolales</taxon>
        <taxon>Thelebolaceae</taxon>
        <taxon>Pseudogymnoascus</taxon>
    </lineage>
</organism>
<dbReference type="OrthoDB" id="4415650at2759"/>
<dbReference type="Proteomes" id="UP000011064">
    <property type="component" value="Unassembled WGS sequence"/>
</dbReference>
<proteinExistence type="predicted"/>
<feature type="non-terminal residue" evidence="1">
    <location>
        <position position="91"/>
    </location>
</feature>
<evidence type="ECO:0000313" key="2">
    <source>
        <dbReference type="Proteomes" id="UP000011064"/>
    </source>
</evidence>
<protein>
    <submittedName>
        <fullName evidence="1">Uncharacterized protein</fullName>
    </submittedName>
</protein>
<dbReference type="VEuPathDB" id="FungiDB:GMDG_06445"/>
<gene>
    <name evidence="1" type="ORF">GMDG_06445</name>
</gene>
<sequence>MSVPIAFKLSSPNDNDVIILTADMTLEAVQRTAYAAIHDRVPQQYFDEFGGDMEKLGDLGRMDDYKPELPRHDRYYRVERRRSDPTLGVET</sequence>
<name>L8FTU6_PSED2</name>
<dbReference type="EMBL" id="GL573330">
    <property type="protein sequence ID" value="ELR03913.1"/>
    <property type="molecule type" value="Genomic_DNA"/>
</dbReference>